<evidence type="ECO:0000256" key="17">
    <source>
        <dbReference type="RuleBase" id="RU003750"/>
    </source>
</evidence>
<protein>
    <recommendedName>
        <fullName evidence="6">CDP-diacylglycerol--glycerol-3-phosphate 3-phosphatidyltransferase</fullName>
        <ecNumber evidence="5">2.7.8.5</ecNumber>
    </recommendedName>
    <alternativeName>
        <fullName evidence="15">Phosphatidylglycerophosphate synthase</fullName>
    </alternativeName>
</protein>
<evidence type="ECO:0000256" key="9">
    <source>
        <dbReference type="ARBA" id="ARBA00022692"/>
    </source>
</evidence>
<sequence>MPQEKKPINQNLTVPNALSVLRIIVIPFFAWFFMHDQLAIAVALLVLSGLSDCVDGFIARKLNQVTELGKMLDPLADKLTQGVVALCLAIKFPVICPALLVFILKELVMLCGAILLLKKKKRPCAAQWYGKVATVMFYVSVALIVVMDGFLHVEGVAFQVISYVLLGLTAAMMIYSAVKYAQIFLKILRSDDSQYDLSLTDEIRAKTVRDKRIKS</sequence>
<evidence type="ECO:0000256" key="14">
    <source>
        <dbReference type="ARBA" id="ARBA00023264"/>
    </source>
</evidence>
<name>A0A9D2LY34_9FIRM</name>
<evidence type="ECO:0000256" key="10">
    <source>
        <dbReference type="ARBA" id="ARBA00022989"/>
    </source>
</evidence>
<dbReference type="Pfam" id="PF01066">
    <property type="entry name" value="CDP-OH_P_transf"/>
    <property type="match status" value="1"/>
</dbReference>
<evidence type="ECO:0000256" key="7">
    <source>
        <dbReference type="ARBA" id="ARBA00022516"/>
    </source>
</evidence>
<keyword evidence="8 17" id="KW-0808">Transferase</keyword>
<organism evidence="19 20">
    <name type="scientific">Candidatus Acutalibacter ornithocaccae</name>
    <dbReference type="NCBI Taxonomy" id="2838416"/>
    <lineage>
        <taxon>Bacteria</taxon>
        <taxon>Bacillati</taxon>
        <taxon>Bacillota</taxon>
        <taxon>Clostridia</taxon>
        <taxon>Eubacteriales</taxon>
        <taxon>Acutalibacteraceae</taxon>
        <taxon>Acutalibacter</taxon>
    </lineage>
</organism>
<keyword evidence="14" id="KW-1208">Phospholipid metabolism</keyword>
<keyword evidence="11" id="KW-0443">Lipid metabolism</keyword>
<feature type="transmembrane region" description="Helical" evidence="18">
    <location>
        <begin position="156"/>
        <end position="178"/>
    </location>
</feature>
<dbReference type="InterPro" id="IPR048254">
    <property type="entry name" value="CDP_ALCOHOL_P_TRANSF_CS"/>
</dbReference>
<dbReference type="EMBL" id="DWXZ01000068">
    <property type="protein sequence ID" value="HJB37154.1"/>
    <property type="molecule type" value="Genomic_DNA"/>
</dbReference>
<dbReference type="PANTHER" id="PTHR14269">
    <property type="entry name" value="CDP-DIACYLGLYCEROL--GLYCEROL-3-PHOSPHATE 3-PHOSPHATIDYLTRANSFERASE-RELATED"/>
    <property type="match status" value="1"/>
</dbReference>
<gene>
    <name evidence="19" type="ORF">H9942_03700</name>
</gene>
<dbReference type="InterPro" id="IPR000462">
    <property type="entry name" value="CDP-OH_P_trans"/>
</dbReference>
<reference evidence="19" key="2">
    <citation type="submission" date="2021-04" db="EMBL/GenBank/DDBJ databases">
        <authorList>
            <person name="Gilroy R."/>
        </authorList>
    </citation>
    <scope>NUCLEOTIDE SEQUENCE</scope>
    <source>
        <strain evidence="19">ChiBcolR8-3208</strain>
    </source>
</reference>
<comment type="caution">
    <text evidence="19">The sequence shown here is derived from an EMBL/GenBank/DDBJ whole genome shotgun (WGS) entry which is preliminary data.</text>
</comment>
<accession>A0A9D2LY34</accession>
<dbReference type="AlphaFoldDB" id="A0A9D2LY34"/>
<evidence type="ECO:0000256" key="5">
    <source>
        <dbReference type="ARBA" id="ARBA00013170"/>
    </source>
</evidence>
<keyword evidence="12 18" id="KW-0472">Membrane</keyword>
<evidence type="ECO:0000313" key="20">
    <source>
        <dbReference type="Proteomes" id="UP000824214"/>
    </source>
</evidence>
<evidence type="ECO:0000256" key="13">
    <source>
        <dbReference type="ARBA" id="ARBA00023209"/>
    </source>
</evidence>
<keyword evidence="10 18" id="KW-1133">Transmembrane helix</keyword>
<evidence type="ECO:0000313" key="19">
    <source>
        <dbReference type="EMBL" id="HJB37154.1"/>
    </source>
</evidence>
<dbReference type="PANTHER" id="PTHR14269:SF62">
    <property type="entry name" value="CDP-DIACYLGLYCEROL--GLYCEROL-3-PHOSPHATE 3-PHOSPHATIDYLTRANSFERASE 1, CHLOROPLASTIC"/>
    <property type="match status" value="1"/>
</dbReference>
<dbReference type="InterPro" id="IPR043130">
    <property type="entry name" value="CDP-OH_PTrfase_TM_dom"/>
</dbReference>
<evidence type="ECO:0000256" key="3">
    <source>
        <dbReference type="ARBA" id="ARBA00005042"/>
    </source>
</evidence>
<dbReference type="GO" id="GO:0016020">
    <property type="term" value="C:membrane"/>
    <property type="evidence" value="ECO:0007669"/>
    <property type="project" value="UniProtKB-SubCell"/>
</dbReference>
<evidence type="ECO:0000256" key="6">
    <source>
        <dbReference type="ARBA" id="ARBA00014944"/>
    </source>
</evidence>
<dbReference type="EC" id="2.7.8.5" evidence="5"/>
<evidence type="ECO:0000256" key="8">
    <source>
        <dbReference type="ARBA" id="ARBA00022679"/>
    </source>
</evidence>
<feature type="transmembrane region" description="Helical" evidence="18">
    <location>
        <begin position="12"/>
        <end position="32"/>
    </location>
</feature>
<evidence type="ECO:0000256" key="2">
    <source>
        <dbReference type="ARBA" id="ARBA00004141"/>
    </source>
</evidence>
<evidence type="ECO:0000256" key="12">
    <source>
        <dbReference type="ARBA" id="ARBA00023136"/>
    </source>
</evidence>
<comment type="function">
    <text evidence="1">This protein catalyzes the committed step to the synthesis of the acidic phospholipids.</text>
</comment>
<comment type="pathway">
    <text evidence="3">Phospholipid metabolism; phosphatidylglycerol biosynthesis; phosphatidylglycerol from CDP-diacylglycerol: step 1/2.</text>
</comment>
<feature type="transmembrane region" description="Helical" evidence="18">
    <location>
        <begin position="129"/>
        <end position="150"/>
    </location>
</feature>
<dbReference type="PROSITE" id="PS00379">
    <property type="entry name" value="CDP_ALCOHOL_P_TRANSF"/>
    <property type="match status" value="1"/>
</dbReference>
<dbReference type="GO" id="GO:0008444">
    <property type="term" value="F:CDP-diacylglycerol-glycerol-3-phosphate 3-phosphatidyltransferase activity"/>
    <property type="evidence" value="ECO:0007669"/>
    <property type="project" value="UniProtKB-EC"/>
</dbReference>
<proteinExistence type="inferred from homology"/>
<comment type="subcellular location">
    <subcellularLocation>
        <location evidence="2">Membrane</location>
        <topology evidence="2">Multi-pass membrane protein</topology>
    </subcellularLocation>
</comment>
<comment type="similarity">
    <text evidence="4 17">Belongs to the CDP-alcohol phosphatidyltransferase class-I family.</text>
</comment>
<evidence type="ECO:0000256" key="16">
    <source>
        <dbReference type="ARBA" id="ARBA00048586"/>
    </source>
</evidence>
<keyword evidence="9 18" id="KW-0812">Transmembrane</keyword>
<dbReference type="PIRSF" id="PIRSF000847">
    <property type="entry name" value="Phos_ph_gly_syn"/>
    <property type="match status" value="1"/>
</dbReference>
<dbReference type="InterPro" id="IPR050324">
    <property type="entry name" value="CDP-alcohol_PTase-I"/>
</dbReference>
<evidence type="ECO:0000256" key="15">
    <source>
        <dbReference type="ARBA" id="ARBA00033018"/>
    </source>
</evidence>
<dbReference type="InterPro" id="IPR004570">
    <property type="entry name" value="Phosphatidylglycerol_P_synth"/>
</dbReference>
<dbReference type="Proteomes" id="UP000824214">
    <property type="component" value="Unassembled WGS sequence"/>
</dbReference>
<comment type="catalytic activity">
    <reaction evidence="16">
        <text>a CDP-1,2-diacyl-sn-glycerol + sn-glycerol 3-phosphate = a 1,2-diacyl-sn-glycero-3-phospho-(1'-sn-glycero-3'-phosphate) + CMP + H(+)</text>
        <dbReference type="Rhea" id="RHEA:12593"/>
        <dbReference type="ChEBI" id="CHEBI:15378"/>
        <dbReference type="ChEBI" id="CHEBI:57597"/>
        <dbReference type="ChEBI" id="CHEBI:58332"/>
        <dbReference type="ChEBI" id="CHEBI:60110"/>
        <dbReference type="ChEBI" id="CHEBI:60377"/>
        <dbReference type="EC" id="2.7.8.5"/>
    </reaction>
</comment>
<dbReference type="GO" id="GO:0046474">
    <property type="term" value="P:glycerophospholipid biosynthetic process"/>
    <property type="evidence" value="ECO:0007669"/>
    <property type="project" value="TreeGrafter"/>
</dbReference>
<evidence type="ECO:0000256" key="18">
    <source>
        <dbReference type="SAM" id="Phobius"/>
    </source>
</evidence>
<dbReference type="Gene3D" id="1.20.120.1760">
    <property type="match status" value="1"/>
</dbReference>
<evidence type="ECO:0000256" key="11">
    <source>
        <dbReference type="ARBA" id="ARBA00023098"/>
    </source>
</evidence>
<keyword evidence="13" id="KW-0594">Phospholipid biosynthesis</keyword>
<reference evidence="19" key="1">
    <citation type="journal article" date="2021" name="PeerJ">
        <title>Extensive microbial diversity within the chicken gut microbiome revealed by metagenomics and culture.</title>
        <authorList>
            <person name="Gilroy R."/>
            <person name="Ravi A."/>
            <person name="Getino M."/>
            <person name="Pursley I."/>
            <person name="Horton D.L."/>
            <person name="Alikhan N.F."/>
            <person name="Baker D."/>
            <person name="Gharbi K."/>
            <person name="Hall N."/>
            <person name="Watson M."/>
            <person name="Adriaenssens E.M."/>
            <person name="Foster-Nyarko E."/>
            <person name="Jarju S."/>
            <person name="Secka A."/>
            <person name="Antonio M."/>
            <person name="Oren A."/>
            <person name="Chaudhuri R.R."/>
            <person name="La Ragione R."/>
            <person name="Hildebrand F."/>
            <person name="Pallen M.J."/>
        </authorList>
    </citation>
    <scope>NUCLEOTIDE SEQUENCE</scope>
    <source>
        <strain evidence="19">ChiBcolR8-3208</strain>
    </source>
</reference>
<keyword evidence="7" id="KW-0444">Lipid biosynthesis</keyword>
<evidence type="ECO:0000256" key="1">
    <source>
        <dbReference type="ARBA" id="ARBA00003973"/>
    </source>
</evidence>
<evidence type="ECO:0000256" key="4">
    <source>
        <dbReference type="ARBA" id="ARBA00010441"/>
    </source>
</evidence>